<reference evidence="1 2" key="1">
    <citation type="journal article" date="2018" name="Front. Plant Sci.">
        <title>Red Clover (Trifolium pratense) and Zigzag Clover (T. medium) - A Picture of Genomic Similarities and Differences.</title>
        <authorList>
            <person name="Dluhosova J."/>
            <person name="Istvanek J."/>
            <person name="Nedelnik J."/>
            <person name="Repkova J."/>
        </authorList>
    </citation>
    <scope>NUCLEOTIDE SEQUENCE [LARGE SCALE GENOMIC DNA]</scope>
    <source>
        <strain evidence="2">cv. 10/8</strain>
        <tissue evidence="1">Leaf</tissue>
    </source>
</reference>
<keyword evidence="2" id="KW-1185">Reference proteome</keyword>
<dbReference type="Proteomes" id="UP000265520">
    <property type="component" value="Unassembled WGS sequence"/>
</dbReference>
<feature type="non-terminal residue" evidence="1">
    <location>
        <position position="1"/>
    </location>
</feature>
<protein>
    <submittedName>
        <fullName evidence="1">Long chain acyl-CoA synthetase 7 peroxisomal-like</fullName>
    </submittedName>
</protein>
<evidence type="ECO:0000313" key="2">
    <source>
        <dbReference type="Proteomes" id="UP000265520"/>
    </source>
</evidence>
<accession>A0A392PNT7</accession>
<dbReference type="EMBL" id="LXQA010089447">
    <property type="protein sequence ID" value="MCI13748.1"/>
    <property type="molecule type" value="Genomic_DNA"/>
</dbReference>
<comment type="caution">
    <text evidence="1">The sequence shown here is derived from an EMBL/GenBank/DDBJ whole genome shotgun (WGS) entry which is preliminary data.</text>
</comment>
<organism evidence="1 2">
    <name type="scientific">Trifolium medium</name>
    <dbReference type="NCBI Taxonomy" id="97028"/>
    <lineage>
        <taxon>Eukaryota</taxon>
        <taxon>Viridiplantae</taxon>
        <taxon>Streptophyta</taxon>
        <taxon>Embryophyta</taxon>
        <taxon>Tracheophyta</taxon>
        <taxon>Spermatophyta</taxon>
        <taxon>Magnoliopsida</taxon>
        <taxon>eudicotyledons</taxon>
        <taxon>Gunneridae</taxon>
        <taxon>Pentapetalae</taxon>
        <taxon>rosids</taxon>
        <taxon>fabids</taxon>
        <taxon>Fabales</taxon>
        <taxon>Fabaceae</taxon>
        <taxon>Papilionoideae</taxon>
        <taxon>50 kb inversion clade</taxon>
        <taxon>NPAAA clade</taxon>
        <taxon>Hologalegina</taxon>
        <taxon>IRL clade</taxon>
        <taxon>Trifolieae</taxon>
        <taxon>Trifolium</taxon>
    </lineage>
</organism>
<name>A0A392PNT7_9FABA</name>
<dbReference type="AlphaFoldDB" id="A0A392PNT7"/>
<sequence length="30" mass="3137">DSFNSTLVSIVSVDPDVMKAWAASEGIVVV</sequence>
<proteinExistence type="predicted"/>
<evidence type="ECO:0000313" key="1">
    <source>
        <dbReference type="EMBL" id="MCI13748.1"/>
    </source>
</evidence>